<sequence length="205" mass="22584">MVCAICLDALFAAPTTSDTVAPMMPSGGERIVTLSCGHTFHLECTELWRASSLNANCPMCNVEHRGPVVLLQIECDLDHVSDHDDVSMGMERLTIGDPLRAAQSLCEASMDLAVMQAVELKELETKTAGMEMELGEKSKRLEKKQGMFLSLTKRVGKLEGRVKELSALSKRHRAQIQELQKGLNHIKNDIAVLERQIRGMDPGQA</sequence>
<reference evidence="10" key="1">
    <citation type="submission" date="2022-07" db="EMBL/GenBank/DDBJ databases">
        <title>Phylogenomic reconstructions and comparative analyses of Kickxellomycotina fungi.</title>
        <authorList>
            <person name="Reynolds N.K."/>
            <person name="Stajich J.E."/>
            <person name="Barry K."/>
            <person name="Grigoriev I.V."/>
            <person name="Crous P."/>
            <person name="Smith M.E."/>
        </authorList>
    </citation>
    <scope>NUCLEOTIDE SEQUENCE</scope>
    <source>
        <strain evidence="10">CBS 109367</strain>
    </source>
</reference>
<keyword evidence="2" id="KW-0479">Metal-binding</keyword>
<dbReference type="EMBL" id="JANBTX010000075">
    <property type="protein sequence ID" value="KAJ2687355.1"/>
    <property type="molecule type" value="Genomic_DNA"/>
</dbReference>
<evidence type="ECO:0000256" key="8">
    <source>
        <dbReference type="SAM" id="SignalP"/>
    </source>
</evidence>
<dbReference type="GO" id="GO:0090734">
    <property type="term" value="C:site of DNA damage"/>
    <property type="evidence" value="ECO:0007669"/>
    <property type="project" value="TreeGrafter"/>
</dbReference>
<dbReference type="Gene3D" id="1.20.5.340">
    <property type="match status" value="1"/>
</dbReference>
<dbReference type="SUPFAM" id="SSF90257">
    <property type="entry name" value="Myosin rod fragments"/>
    <property type="match status" value="1"/>
</dbReference>
<keyword evidence="8" id="KW-0732">Signal</keyword>
<dbReference type="InterPro" id="IPR001841">
    <property type="entry name" value="Znf_RING"/>
</dbReference>
<evidence type="ECO:0000256" key="6">
    <source>
        <dbReference type="PROSITE-ProRule" id="PRU00175"/>
    </source>
</evidence>
<dbReference type="GO" id="GO:0016567">
    <property type="term" value="P:protein ubiquitination"/>
    <property type="evidence" value="ECO:0007669"/>
    <property type="project" value="TreeGrafter"/>
</dbReference>
<proteinExistence type="predicted"/>
<name>A0A9W8L407_9FUNG</name>
<dbReference type="AlphaFoldDB" id="A0A9W8L407"/>
<feature type="domain" description="RING-type" evidence="9">
    <location>
        <begin position="3"/>
        <end position="61"/>
    </location>
</feature>
<feature type="chain" id="PRO_5040766635" description="RING-type domain-containing protein" evidence="8">
    <location>
        <begin position="18"/>
        <end position="205"/>
    </location>
</feature>
<keyword evidence="4" id="KW-0833">Ubl conjugation pathway</keyword>
<dbReference type="InterPro" id="IPR052639">
    <property type="entry name" value="TRAIP_ubiq-protein_ligase"/>
</dbReference>
<feature type="signal peptide" evidence="8">
    <location>
        <begin position="1"/>
        <end position="17"/>
    </location>
</feature>
<comment type="caution">
    <text evidence="10">The sequence shown here is derived from an EMBL/GenBank/DDBJ whole genome shotgun (WGS) entry which is preliminary data.</text>
</comment>
<dbReference type="InterPro" id="IPR024766">
    <property type="entry name" value="Znf_RING_H2"/>
</dbReference>
<evidence type="ECO:0000313" key="10">
    <source>
        <dbReference type="EMBL" id="KAJ2687355.1"/>
    </source>
</evidence>
<evidence type="ECO:0000256" key="3">
    <source>
        <dbReference type="ARBA" id="ARBA00022771"/>
    </source>
</evidence>
<organism evidence="10 11">
    <name type="scientific">Coemansia spiralis</name>
    <dbReference type="NCBI Taxonomy" id="417178"/>
    <lineage>
        <taxon>Eukaryota</taxon>
        <taxon>Fungi</taxon>
        <taxon>Fungi incertae sedis</taxon>
        <taxon>Zoopagomycota</taxon>
        <taxon>Kickxellomycotina</taxon>
        <taxon>Kickxellomycetes</taxon>
        <taxon>Kickxellales</taxon>
        <taxon>Kickxellaceae</taxon>
        <taxon>Coemansia</taxon>
    </lineage>
</organism>
<evidence type="ECO:0000256" key="7">
    <source>
        <dbReference type="SAM" id="Coils"/>
    </source>
</evidence>
<keyword evidence="5" id="KW-0862">Zinc</keyword>
<dbReference type="PROSITE" id="PS50089">
    <property type="entry name" value="ZF_RING_2"/>
    <property type="match status" value="1"/>
</dbReference>
<dbReference type="GO" id="GO:0005634">
    <property type="term" value="C:nucleus"/>
    <property type="evidence" value="ECO:0007669"/>
    <property type="project" value="TreeGrafter"/>
</dbReference>
<gene>
    <name evidence="10" type="ORF">IWW39_002997</name>
</gene>
<evidence type="ECO:0000256" key="1">
    <source>
        <dbReference type="ARBA" id="ARBA00004906"/>
    </source>
</evidence>
<evidence type="ECO:0000256" key="5">
    <source>
        <dbReference type="ARBA" id="ARBA00022833"/>
    </source>
</evidence>
<evidence type="ECO:0000313" key="11">
    <source>
        <dbReference type="Proteomes" id="UP001151516"/>
    </source>
</evidence>
<protein>
    <recommendedName>
        <fullName evidence="9">RING-type domain-containing protein</fullName>
    </recommendedName>
</protein>
<keyword evidence="3 6" id="KW-0863">Zinc-finger</keyword>
<dbReference type="Pfam" id="PF12678">
    <property type="entry name" value="zf-rbx1"/>
    <property type="match status" value="1"/>
</dbReference>
<dbReference type="SMART" id="SM00184">
    <property type="entry name" value="RING"/>
    <property type="match status" value="1"/>
</dbReference>
<dbReference type="OrthoDB" id="8062037at2759"/>
<evidence type="ECO:0000256" key="4">
    <source>
        <dbReference type="ARBA" id="ARBA00022786"/>
    </source>
</evidence>
<keyword evidence="11" id="KW-1185">Reference proteome</keyword>
<keyword evidence="7" id="KW-0175">Coiled coil</keyword>
<dbReference type="InterPro" id="IPR013083">
    <property type="entry name" value="Znf_RING/FYVE/PHD"/>
</dbReference>
<comment type="pathway">
    <text evidence="1">Protein modification; protein ubiquitination.</text>
</comment>
<evidence type="ECO:0000256" key="2">
    <source>
        <dbReference type="ARBA" id="ARBA00022723"/>
    </source>
</evidence>
<evidence type="ECO:0000259" key="9">
    <source>
        <dbReference type="PROSITE" id="PS50089"/>
    </source>
</evidence>
<feature type="coiled-coil region" evidence="7">
    <location>
        <begin position="162"/>
        <end position="196"/>
    </location>
</feature>
<dbReference type="SUPFAM" id="SSF57850">
    <property type="entry name" value="RING/U-box"/>
    <property type="match status" value="1"/>
</dbReference>
<dbReference type="PANTHER" id="PTHR46569:SF1">
    <property type="entry name" value="E3 UBIQUITIN-PROTEIN LIGASE RFWD3-RELATED"/>
    <property type="match status" value="1"/>
</dbReference>
<dbReference type="GO" id="GO:0031297">
    <property type="term" value="P:replication fork processing"/>
    <property type="evidence" value="ECO:0007669"/>
    <property type="project" value="TreeGrafter"/>
</dbReference>
<dbReference type="Gene3D" id="3.30.40.10">
    <property type="entry name" value="Zinc/RING finger domain, C3HC4 (zinc finger)"/>
    <property type="match status" value="1"/>
</dbReference>
<dbReference type="PANTHER" id="PTHR46569">
    <property type="entry name" value="E3 UBIQUITIN-PROTEIN LIGASE TRAIP"/>
    <property type="match status" value="1"/>
</dbReference>
<accession>A0A9W8L407</accession>
<dbReference type="Proteomes" id="UP001151516">
    <property type="component" value="Unassembled WGS sequence"/>
</dbReference>
<dbReference type="GO" id="GO:0061630">
    <property type="term" value="F:ubiquitin protein ligase activity"/>
    <property type="evidence" value="ECO:0007669"/>
    <property type="project" value="TreeGrafter"/>
</dbReference>
<dbReference type="GO" id="GO:0008270">
    <property type="term" value="F:zinc ion binding"/>
    <property type="evidence" value="ECO:0007669"/>
    <property type="project" value="UniProtKB-KW"/>
</dbReference>